<comment type="caution">
    <text evidence="2">The sequence shown here is derived from an EMBL/GenBank/DDBJ whole genome shotgun (WGS) entry which is preliminary data.</text>
</comment>
<gene>
    <name evidence="2" type="ORF">STCU_11664</name>
</gene>
<organism evidence="2 3">
    <name type="scientific">Strigomonas culicis</name>
    <dbReference type="NCBI Taxonomy" id="28005"/>
    <lineage>
        <taxon>Eukaryota</taxon>
        <taxon>Discoba</taxon>
        <taxon>Euglenozoa</taxon>
        <taxon>Kinetoplastea</taxon>
        <taxon>Metakinetoplastina</taxon>
        <taxon>Trypanosomatida</taxon>
        <taxon>Trypanosomatidae</taxon>
        <taxon>Strigomonadinae</taxon>
        <taxon>Strigomonas</taxon>
    </lineage>
</organism>
<evidence type="ECO:0000313" key="3">
    <source>
        <dbReference type="Proteomes" id="UP000015354"/>
    </source>
</evidence>
<evidence type="ECO:0000256" key="1">
    <source>
        <dbReference type="SAM" id="MobiDB-lite"/>
    </source>
</evidence>
<reference evidence="2 3" key="1">
    <citation type="journal article" date="2013" name="PLoS ONE">
        <title>Predicting the Proteins of Angomonas deanei, Strigomonas culicis and Their Respective Endosymbionts Reveals New Aspects of the Trypanosomatidae Family.</title>
        <authorList>
            <person name="Motta M.C."/>
            <person name="Martins A.C."/>
            <person name="de Souza S.S."/>
            <person name="Catta-Preta C.M."/>
            <person name="Silva R."/>
            <person name="Klein C.C."/>
            <person name="de Almeida L.G."/>
            <person name="de Lima Cunha O."/>
            <person name="Ciapina L.P."/>
            <person name="Brocchi M."/>
            <person name="Colabardini A.C."/>
            <person name="de Araujo Lima B."/>
            <person name="Machado C.R."/>
            <person name="de Almeida Soares C.M."/>
            <person name="Probst C.M."/>
            <person name="de Menezes C.B."/>
            <person name="Thompson C.E."/>
            <person name="Bartholomeu D.C."/>
            <person name="Gradia D.F."/>
            <person name="Pavoni D.P."/>
            <person name="Grisard E.C."/>
            <person name="Fantinatti-Garboggini F."/>
            <person name="Marchini F.K."/>
            <person name="Rodrigues-Luiz G.F."/>
            <person name="Wagner G."/>
            <person name="Goldman G.H."/>
            <person name="Fietto J.L."/>
            <person name="Elias M.C."/>
            <person name="Goldman M.H."/>
            <person name="Sagot M.F."/>
            <person name="Pereira M."/>
            <person name="Stoco P.H."/>
            <person name="de Mendonca-Neto R.P."/>
            <person name="Teixeira S.M."/>
            <person name="Maciel T.E."/>
            <person name="de Oliveira Mendes T.A."/>
            <person name="Urmenyi T.P."/>
            <person name="de Souza W."/>
            <person name="Schenkman S."/>
            <person name="de Vasconcelos A.T."/>
        </authorList>
    </citation>
    <scope>NUCLEOTIDE SEQUENCE [LARGE SCALE GENOMIC DNA]</scope>
</reference>
<proteinExistence type="predicted"/>
<keyword evidence="3" id="KW-1185">Reference proteome</keyword>
<accession>S9UMJ5</accession>
<dbReference type="AlphaFoldDB" id="S9UMJ5"/>
<feature type="region of interest" description="Disordered" evidence="1">
    <location>
        <begin position="1"/>
        <end position="37"/>
    </location>
</feature>
<dbReference type="Proteomes" id="UP000015354">
    <property type="component" value="Unassembled WGS sequence"/>
</dbReference>
<dbReference type="EMBL" id="ATMH01011645">
    <property type="protein sequence ID" value="EPY15936.1"/>
    <property type="molecule type" value="Genomic_DNA"/>
</dbReference>
<sequence>MDSQCSSAHAEEAEEEPDDAPPPSDGPAPPRAGSRAVRGRAALGGSASVDALLARHAIPFHVALADGVLTTYCAADDAVTLLAEYYARSGDFAWLSHGESKRHESLIQERKQP</sequence>
<feature type="compositionally biased region" description="Pro residues" evidence="1">
    <location>
        <begin position="20"/>
        <end position="30"/>
    </location>
</feature>
<protein>
    <submittedName>
        <fullName evidence="2">Uncharacterized protein</fullName>
    </submittedName>
</protein>
<evidence type="ECO:0000313" key="2">
    <source>
        <dbReference type="EMBL" id="EPY15936.1"/>
    </source>
</evidence>
<name>S9UMJ5_9TRYP</name>